<proteinExistence type="predicted"/>
<organism evidence="2 3">
    <name type="scientific">Xenoophorus captivus</name>
    <dbReference type="NCBI Taxonomy" id="1517983"/>
    <lineage>
        <taxon>Eukaryota</taxon>
        <taxon>Metazoa</taxon>
        <taxon>Chordata</taxon>
        <taxon>Craniata</taxon>
        <taxon>Vertebrata</taxon>
        <taxon>Euteleostomi</taxon>
        <taxon>Actinopterygii</taxon>
        <taxon>Neopterygii</taxon>
        <taxon>Teleostei</taxon>
        <taxon>Neoteleostei</taxon>
        <taxon>Acanthomorphata</taxon>
        <taxon>Ovalentaria</taxon>
        <taxon>Atherinomorphae</taxon>
        <taxon>Cyprinodontiformes</taxon>
        <taxon>Goodeidae</taxon>
        <taxon>Xenoophorus</taxon>
    </lineage>
</organism>
<feature type="non-terminal residue" evidence="2">
    <location>
        <position position="72"/>
    </location>
</feature>
<gene>
    <name evidence="2" type="ORF">XENOCAPTIV_007149</name>
</gene>
<dbReference type="CDD" id="cd00051">
    <property type="entry name" value="EFh"/>
    <property type="match status" value="1"/>
</dbReference>
<keyword evidence="3" id="KW-1185">Reference proteome</keyword>
<dbReference type="InterPro" id="IPR050230">
    <property type="entry name" value="CALM/Myosin/TropC-like"/>
</dbReference>
<protein>
    <recommendedName>
        <fullName evidence="1">EF-hand domain-containing protein</fullName>
    </recommendedName>
</protein>
<dbReference type="PANTHER" id="PTHR23048:SF10">
    <property type="entry name" value="MYOSIN, LIGHT CHAIN 1, ALKALI_ SKELETAL, FAST"/>
    <property type="match status" value="1"/>
</dbReference>
<reference evidence="2 3" key="1">
    <citation type="submission" date="2021-06" db="EMBL/GenBank/DDBJ databases">
        <authorList>
            <person name="Palmer J.M."/>
        </authorList>
    </citation>
    <scope>NUCLEOTIDE SEQUENCE [LARGE SCALE GENOMIC DNA]</scope>
    <source>
        <strain evidence="2 3">XC_2019</strain>
        <tissue evidence="2">Muscle</tissue>
    </source>
</reference>
<comment type="caution">
    <text evidence="2">The sequence shown here is derived from an EMBL/GenBank/DDBJ whole genome shotgun (WGS) entry which is preliminary data.</text>
</comment>
<evidence type="ECO:0000313" key="2">
    <source>
        <dbReference type="EMBL" id="MEQ2192117.1"/>
    </source>
</evidence>
<dbReference type="PROSITE" id="PS50222">
    <property type="entry name" value="EF_HAND_2"/>
    <property type="match status" value="1"/>
</dbReference>
<dbReference type="Gene3D" id="1.10.238.10">
    <property type="entry name" value="EF-hand"/>
    <property type="match status" value="1"/>
</dbReference>
<sequence length="72" mass="7973">MFRRGTIINSPNKAGFEDYVEGLRVFDKEGNGTVMGAELRIVLQTLGEKMTEAEIDALMAGQEDENGCVNYE</sequence>
<feature type="domain" description="EF-hand" evidence="1">
    <location>
        <begin position="14"/>
        <end position="49"/>
    </location>
</feature>
<dbReference type="InterPro" id="IPR011992">
    <property type="entry name" value="EF-hand-dom_pair"/>
</dbReference>
<name>A0ABV0Q994_9TELE</name>
<dbReference type="PANTHER" id="PTHR23048">
    <property type="entry name" value="MYOSIN LIGHT CHAIN 1, 3"/>
    <property type="match status" value="1"/>
</dbReference>
<dbReference type="EMBL" id="JAHRIN010001802">
    <property type="protein sequence ID" value="MEQ2192117.1"/>
    <property type="molecule type" value="Genomic_DNA"/>
</dbReference>
<evidence type="ECO:0000259" key="1">
    <source>
        <dbReference type="PROSITE" id="PS50222"/>
    </source>
</evidence>
<dbReference type="InterPro" id="IPR002048">
    <property type="entry name" value="EF_hand_dom"/>
</dbReference>
<evidence type="ECO:0000313" key="3">
    <source>
        <dbReference type="Proteomes" id="UP001434883"/>
    </source>
</evidence>
<accession>A0ABV0Q994</accession>
<dbReference type="Proteomes" id="UP001434883">
    <property type="component" value="Unassembled WGS sequence"/>
</dbReference>
<dbReference type="SUPFAM" id="SSF47473">
    <property type="entry name" value="EF-hand"/>
    <property type="match status" value="1"/>
</dbReference>